<keyword evidence="4 8" id="KW-1003">Cell membrane</keyword>
<dbReference type="RefSeq" id="WP_245783884.1">
    <property type="nucleotide sequence ID" value="NZ_FPBV01000006.1"/>
</dbReference>
<keyword evidence="6 9" id="KW-1133">Transmembrane helix</keyword>
<gene>
    <name evidence="10" type="ORF">SAMN05421543_106222</name>
</gene>
<accession>A0A1I7IHE1</accession>
<dbReference type="Gene3D" id="1.10.1760.20">
    <property type="match status" value="1"/>
</dbReference>
<feature type="transmembrane region" description="Helical" evidence="9">
    <location>
        <begin position="114"/>
        <end position="136"/>
    </location>
</feature>
<keyword evidence="7 8" id="KW-0472">Membrane</keyword>
<protein>
    <recommendedName>
        <fullName evidence="8">Biotin transporter</fullName>
    </recommendedName>
</protein>
<dbReference type="InterPro" id="IPR003784">
    <property type="entry name" value="BioY"/>
</dbReference>
<evidence type="ECO:0000256" key="6">
    <source>
        <dbReference type="ARBA" id="ARBA00022989"/>
    </source>
</evidence>
<dbReference type="EMBL" id="FPBV01000006">
    <property type="protein sequence ID" value="SFU72348.1"/>
    <property type="molecule type" value="Genomic_DNA"/>
</dbReference>
<reference evidence="11" key="1">
    <citation type="submission" date="2016-10" db="EMBL/GenBank/DDBJ databases">
        <authorList>
            <person name="Varghese N."/>
        </authorList>
    </citation>
    <scope>NUCLEOTIDE SEQUENCE [LARGE SCALE GENOMIC DNA]</scope>
    <source>
        <strain evidence="11">DSM 17980</strain>
    </source>
</reference>
<sequence length="196" mass="20586">MVTVRGVVFSALFAALLAVFSYTRIDLGFTPVPITLQTLAVMMAGAFLGPGYGFLSILLVVVLTALGLPLMGGNGGLPVILGATGGYIVSWPFSALLIGWFLQKVRAQGLMRYVWTFIVVEAFGSLFVYLIGVPWLAVVGKMTLAKALVGGCFPFLLGDAIKAGITTLVAVPLGKQYPPARLTGRGGSRVVPLDHA</sequence>
<organism evidence="10 11">
    <name type="scientific">Alicyclobacillus macrosporangiidus</name>
    <dbReference type="NCBI Taxonomy" id="392015"/>
    <lineage>
        <taxon>Bacteria</taxon>
        <taxon>Bacillati</taxon>
        <taxon>Bacillota</taxon>
        <taxon>Bacilli</taxon>
        <taxon>Bacillales</taxon>
        <taxon>Alicyclobacillaceae</taxon>
        <taxon>Alicyclobacillus</taxon>
    </lineage>
</organism>
<dbReference type="PANTHER" id="PTHR34295:SF4">
    <property type="entry name" value="BIOTIN TRANSPORTER BIOY-RELATED"/>
    <property type="match status" value="1"/>
</dbReference>
<dbReference type="PIRSF" id="PIRSF016661">
    <property type="entry name" value="BioY"/>
    <property type="match status" value="1"/>
</dbReference>
<keyword evidence="11" id="KW-1185">Reference proteome</keyword>
<evidence type="ECO:0000256" key="2">
    <source>
        <dbReference type="ARBA" id="ARBA00010692"/>
    </source>
</evidence>
<feature type="transmembrane region" description="Helical" evidence="9">
    <location>
        <begin position="148"/>
        <end position="171"/>
    </location>
</feature>
<evidence type="ECO:0000256" key="9">
    <source>
        <dbReference type="SAM" id="Phobius"/>
    </source>
</evidence>
<dbReference type="GO" id="GO:0005886">
    <property type="term" value="C:plasma membrane"/>
    <property type="evidence" value="ECO:0007669"/>
    <property type="project" value="UniProtKB-SubCell"/>
</dbReference>
<evidence type="ECO:0000313" key="10">
    <source>
        <dbReference type="EMBL" id="SFU72348.1"/>
    </source>
</evidence>
<comment type="similarity">
    <text evidence="2 8">Belongs to the BioY family.</text>
</comment>
<dbReference type="Proteomes" id="UP000183508">
    <property type="component" value="Unassembled WGS sequence"/>
</dbReference>
<dbReference type="Pfam" id="PF02632">
    <property type="entry name" value="BioY"/>
    <property type="match status" value="1"/>
</dbReference>
<evidence type="ECO:0000256" key="3">
    <source>
        <dbReference type="ARBA" id="ARBA00022448"/>
    </source>
</evidence>
<evidence type="ECO:0000256" key="1">
    <source>
        <dbReference type="ARBA" id="ARBA00004651"/>
    </source>
</evidence>
<evidence type="ECO:0000256" key="5">
    <source>
        <dbReference type="ARBA" id="ARBA00022692"/>
    </source>
</evidence>
<evidence type="ECO:0000256" key="4">
    <source>
        <dbReference type="ARBA" id="ARBA00022475"/>
    </source>
</evidence>
<dbReference type="PANTHER" id="PTHR34295">
    <property type="entry name" value="BIOTIN TRANSPORTER BIOY"/>
    <property type="match status" value="1"/>
</dbReference>
<name>A0A1I7IHE1_9BACL</name>
<comment type="subcellular location">
    <subcellularLocation>
        <location evidence="1 8">Cell membrane</location>
        <topology evidence="1 8">Multi-pass membrane protein</topology>
    </subcellularLocation>
</comment>
<evidence type="ECO:0000313" key="11">
    <source>
        <dbReference type="Proteomes" id="UP000183508"/>
    </source>
</evidence>
<dbReference type="GO" id="GO:0015225">
    <property type="term" value="F:biotin transmembrane transporter activity"/>
    <property type="evidence" value="ECO:0007669"/>
    <property type="project" value="UniProtKB-UniRule"/>
</dbReference>
<keyword evidence="5 9" id="KW-0812">Transmembrane</keyword>
<feature type="transmembrane region" description="Helical" evidence="9">
    <location>
        <begin position="79"/>
        <end position="102"/>
    </location>
</feature>
<proteinExistence type="inferred from homology"/>
<dbReference type="AlphaFoldDB" id="A0A1I7IHE1"/>
<dbReference type="STRING" id="392015.SAMN05421543_106222"/>
<evidence type="ECO:0000256" key="7">
    <source>
        <dbReference type="ARBA" id="ARBA00023136"/>
    </source>
</evidence>
<keyword evidence="3 8" id="KW-0813">Transport</keyword>
<evidence type="ECO:0000256" key="8">
    <source>
        <dbReference type="PIRNR" id="PIRNR016661"/>
    </source>
</evidence>